<proteinExistence type="predicted"/>
<reference evidence="2" key="1">
    <citation type="submission" date="2011-02" db="EMBL/GenBank/DDBJ databases">
        <title>The Genome Sequence of Capsaspora owczarzaki ATCC 30864.</title>
        <authorList>
            <person name="Russ C."/>
            <person name="Cuomo C."/>
            <person name="Burger G."/>
            <person name="Gray M.W."/>
            <person name="Holland P.W.H."/>
            <person name="King N."/>
            <person name="Lang F.B.F."/>
            <person name="Roger A.J."/>
            <person name="Ruiz-Trillo I."/>
            <person name="Young S.K."/>
            <person name="Zeng Q."/>
            <person name="Gargeya S."/>
            <person name="Alvarado L."/>
            <person name="Berlin A."/>
            <person name="Chapman S.B."/>
            <person name="Chen Z."/>
            <person name="Freedman E."/>
            <person name="Gellesch M."/>
            <person name="Goldberg J."/>
            <person name="Griggs A."/>
            <person name="Gujja S."/>
            <person name="Heilman E."/>
            <person name="Heiman D."/>
            <person name="Howarth C."/>
            <person name="Mehta T."/>
            <person name="Neiman D."/>
            <person name="Pearson M."/>
            <person name="Roberts A."/>
            <person name="Saif S."/>
            <person name="Shea T."/>
            <person name="Shenoy N."/>
            <person name="Sisk P."/>
            <person name="Stolte C."/>
            <person name="Sykes S."/>
            <person name="White J."/>
            <person name="Yandava C."/>
            <person name="Haas B."/>
            <person name="Nusbaum C."/>
            <person name="Birren B."/>
        </authorList>
    </citation>
    <scope>NUCLEOTIDE SEQUENCE</scope>
    <source>
        <strain evidence="2">ATCC 30864</strain>
    </source>
</reference>
<gene>
    <name evidence="1" type="ORF">CAOG_009718</name>
</gene>
<name>A0A0D2X2Q9_CAPO3</name>
<protein>
    <submittedName>
        <fullName evidence="1">Uncharacterized protein</fullName>
    </submittedName>
</protein>
<dbReference type="Proteomes" id="UP000008743">
    <property type="component" value="Unassembled WGS sequence"/>
</dbReference>
<dbReference type="eggNOG" id="KOG1667">
    <property type="taxonomic scope" value="Eukaryota"/>
</dbReference>
<dbReference type="OrthoDB" id="9949485at2759"/>
<accession>A0A0D2X2Q9</accession>
<evidence type="ECO:0000313" key="1">
    <source>
        <dbReference type="EMBL" id="KJE92989.1"/>
    </source>
</evidence>
<dbReference type="InParanoid" id="A0A0D2X2Q9"/>
<sequence>MSSGSGLYIPADTLAGLEKLAAVADALTANVIQLNEEMERILDGKADADTLVTILNQHAALYKPPEQAQ</sequence>
<keyword evidence="2" id="KW-1185">Reference proteome</keyword>
<organism evidence="1 2">
    <name type="scientific">Capsaspora owczarzaki (strain ATCC 30864)</name>
    <dbReference type="NCBI Taxonomy" id="595528"/>
    <lineage>
        <taxon>Eukaryota</taxon>
        <taxon>Filasterea</taxon>
        <taxon>Capsaspora</taxon>
    </lineage>
</organism>
<dbReference type="EMBL" id="KE346364">
    <property type="protein sequence ID" value="KJE92989.1"/>
    <property type="molecule type" value="Genomic_DNA"/>
</dbReference>
<evidence type="ECO:0000313" key="2">
    <source>
        <dbReference type="Proteomes" id="UP000008743"/>
    </source>
</evidence>
<dbReference type="AlphaFoldDB" id="A0A0D2X2Q9"/>